<proteinExistence type="predicted"/>
<feature type="transmembrane region" description="Helical" evidence="1">
    <location>
        <begin position="12"/>
        <end position="30"/>
    </location>
</feature>
<keyword evidence="3" id="KW-1185">Reference proteome</keyword>
<sequence>MKTGKTSKYLKYAIGEIILVVIGILIALQINNWNENTKRTALEIKHLKELKSDISETLKDARFDTELYEKDINSIRHLQDFFFNKIEYHDSLTHHFQRSIEHYQLYAKTSALESVKSIGLDIISNDSIRLGVTDFYQIEIKDAIDLGRISQGSTNFTNKLWPYLEKHFKPVDKTIKSDSAWYDDLKYPPKKWEVLDAETLKNDYPLQLKLNRTLILRQGIVFRLKRIDSIGQQLIALIDDEIKLLGHD</sequence>
<dbReference type="Proteomes" id="UP001595812">
    <property type="component" value="Unassembled WGS sequence"/>
</dbReference>
<comment type="caution">
    <text evidence="2">The sequence shown here is derived from an EMBL/GenBank/DDBJ whole genome shotgun (WGS) entry which is preliminary data.</text>
</comment>
<gene>
    <name evidence="2" type="ORF">ACFOSX_08175</name>
</gene>
<dbReference type="Pfam" id="PF19578">
    <property type="entry name" value="DUF6090"/>
    <property type="match status" value="1"/>
</dbReference>
<evidence type="ECO:0000313" key="3">
    <source>
        <dbReference type="Proteomes" id="UP001595812"/>
    </source>
</evidence>
<dbReference type="EMBL" id="JBHSAT010000004">
    <property type="protein sequence ID" value="MFC3877204.1"/>
    <property type="molecule type" value="Genomic_DNA"/>
</dbReference>
<evidence type="ECO:0000313" key="2">
    <source>
        <dbReference type="EMBL" id="MFC3877204.1"/>
    </source>
</evidence>
<keyword evidence="1" id="KW-1133">Transmembrane helix</keyword>
<accession>A0ABV8AHH1</accession>
<reference evidence="3" key="1">
    <citation type="journal article" date="2019" name="Int. J. Syst. Evol. Microbiol.">
        <title>The Global Catalogue of Microorganisms (GCM) 10K type strain sequencing project: providing services to taxonomists for standard genome sequencing and annotation.</title>
        <authorList>
            <consortium name="The Broad Institute Genomics Platform"/>
            <consortium name="The Broad Institute Genome Sequencing Center for Infectious Disease"/>
            <person name="Wu L."/>
            <person name="Ma J."/>
        </authorList>
    </citation>
    <scope>NUCLEOTIDE SEQUENCE [LARGE SCALE GENOMIC DNA]</scope>
    <source>
        <strain evidence="3">CECT 8979</strain>
    </source>
</reference>
<organism evidence="2 3">
    <name type="scientific">Winogradskyella maritima</name>
    <dbReference type="NCBI Taxonomy" id="1517766"/>
    <lineage>
        <taxon>Bacteria</taxon>
        <taxon>Pseudomonadati</taxon>
        <taxon>Bacteroidota</taxon>
        <taxon>Flavobacteriia</taxon>
        <taxon>Flavobacteriales</taxon>
        <taxon>Flavobacteriaceae</taxon>
        <taxon>Winogradskyella</taxon>
    </lineage>
</organism>
<evidence type="ECO:0000256" key="1">
    <source>
        <dbReference type="SAM" id="Phobius"/>
    </source>
</evidence>
<keyword evidence="1" id="KW-0472">Membrane</keyword>
<name>A0ABV8AHH1_9FLAO</name>
<dbReference type="InterPro" id="IPR045749">
    <property type="entry name" value="DUF6090"/>
</dbReference>
<protein>
    <submittedName>
        <fullName evidence="2">DUF6090 family protein</fullName>
    </submittedName>
</protein>
<keyword evidence="1" id="KW-0812">Transmembrane</keyword>
<dbReference type="RefSeq" id="WP_386099046.1">
    <property type="nucleotide sequence ID" value="NZ_JBHSAT010000004.1"/>
</dbReference>